<dbReference type="Proteomes" id="UP001304298">
    <property type="component" value="Unassembled WGS sequence"/>
</dbReference>
<reference evidence="1 2" key="1">
    <citation type="submission" date="2023-12" db="EMBL/GenBank/DDBJ databases">
        <title>Amycolatopsis sp. V23-08.</title>
        <authorList>
            <person name="Somphong A."/>
        </authorList>
    </citation>
    <scope>NUCLEOTIDE SEQUENCE [LARGE SCALE GENOMIC DNA]</scope>
    <source>
        <strain evidence="1 2">V23-08</strain>
    </source>
</reference>
<dbReference type="RefSeq" id="WP_323336808.1">
    <property type="nucleotide sequence ID" value="NZ_JAYFSI010000019.1"/>
</dbReference>
<keyword evidence="2" id="KW-1185">Reference proteome</keyword>
<protein>
    <submittedName>
        <fullName evidence="1">SRPBCC family protein</fullName>
    </submittedName>
</protein>
<name>A0ABU5RN32_9PSEU</name>
<dbReference type="Gene3D" id="3.30.530.20">
    <property type="match status" value="1"/>
</dbReference>
<evidence type="ECO:0000313" key="1">
    <source>
        <dbReference type="EMBL" id="MEA5367094.1"/>
    </source>
</evidence>
<dbReference type="CDD" id="cd08865">
    <property type="entry name" value="SRPBCC_10"/>
    <property type="match status" value="1"/>
</dbReference>
<dbReference type="SUPFAM" id="SSF55961">
    <property type="entry name" value="Bet v1-like"/>
    <property type="match status" value="1"/>
</dbReference>
<dbReference type="InterPro" id="IPR023393">
    <property type="entry name" value="START-like_dom_sf"/>
</dbReference>
<dbReference type="EMBL" id="JAYFSI010000019">
    <property type="protein sequence ID" value="MEA5367094.1"/>
    <property type="molecule type" value="Genomic_DNA"/>
</dbReference>
<gene>
    <name evidence="1" type="ORF">VA596_46715</name>
</gene>
<comment type="caution">
    <text evidence="1">The sequence shown here is derived from an EMBL/GenBank/DDBJ whole genome shotgun (WGS) entry which is preliminary data.</text>
</comment>
<accession>A0ABU5RN32</accession>
<dbReference type="Pfam" id="PF10604">
    <property type="entry name" value="Polyketide_cyc2"/>
    <property type="match status" value="1"/>
</dbReference>
<proteinExistence type="predicted"/>
<dbReference type="InterPro" id="IPR019587">
    <property type="entry name" value="Polyketide_cyclase/dehydratase"/>
</dbReference>
<sequence length="146" mass="16178">MVQVERTVTVRTPVDQVARYLADFAHTEEWDPGTVRCTRSDDGPVAVGARWHNVSEFRGKETELDYELTRLEAGRVTFVGKNKTATSTDDFTLAPSGDGTTVHYQATIVFHGLAKLASPLLKRVFERLGDEVVPKLTSALEKLKTS</sequence>
<evidence type="ECO:0000313" key="2">
    <source>
        <dbReference type="Proteomes" id="UP001304298"/>
    </source>
</evidence>
<organism evidence="1 2">
    <name type="scientific">Amycolatopsis heterodermiae</name>
    <dbReference type="NCBI Taxonomy" id="3110235"/>
    <lineage>
        <taxon>Bacteria</taxon>
        <taxon>Bacillati</taxon>
        <taxon>Actinomycetota</taxon>
        <taxon>Actinomycetes</taxon>
        <taxon>Pseudonocardiales</taxon>
        <taxon>Pseudonocardiaceae</taxon>
        <taxon>Amycolatopsis</taxon>
    </lineage>
</organism>